<dbReference type="EMBL" id="JBHUIP010000009">
    <property type="protein sequence ID" value="MFD2263229.1"/>
    <property type="molecule type" value="Genomic_DNA"/>
</dbReference>
<comment type="similarity">
    <text evidence="1">Belongs to the ParD antitoxin family.</text>
</comment>
<dbReference type="InterPro" id="IPR010985">
    <property type="entry name" value="Ribbon_hlx_hlx"/>
</dbReference>
<evidence type="ECO:0000313" key="3">
    <source>
        <dbReference type="EMBL" id="MFD2263229.1"/>
    </source>
</evidence>
<name>A0ABW5DS61_9PROT</name>
<reference evidence="4" key="1">
    <citation type="journal article" date="2019" name="Int. J. Syst. Evol. Microbiol.">
        <title>The Global Catalogue of Microorganisms (GCM) 10K type strain sequencing project: providing services to taxonomists for standard genome sequencing and annotation.</title>
        <authorList>
            <consortium name="The Broad Institute Genomics Platform"/>
            <consortium name="The Broad Institute Genome Sequencing Center for Infectious Disease"/>
            <person name="Wu L."/>
            <person name="Ma J."/>
        </authorList>
    </citation>
    <scope>NUCLEOTIDE SEQUENCE [LARGE SCALE GENOMIC DNA]</scope>
    <source>
        <strain evidence="4">CGMCC 1.19062</strain>
    </source>
</reference>
<dbReference type="Pfam" id="PF03693">
    <property type="entry name" value="ParD_antitoxin"/>
    <property type="match status" value="1"/>
</dbReference>
<evidence type="ECO:0000256" key="2">
    <source>
        <dbReference type="ARBA" id="ARBA00022649"/>
    </source>
</evidence>
<dbReference type="PANTHER" id="PTHR36582">
    <property type="entry name" value="ANTITOXIN PARD"/>
    <property type="match status" value="1"/>
</dbReference>
<dbReference type="CDD" id="cd22231">
    <property type="entry name" value="RHH_NikR_HicB-like"/>
    <property type="match status" value="1"/>
</dbReference>
<keyword evidence="4" id="KW-1185">Reference proteome</keyword>
<protein>
    <submittedName>
        <fullName evidence="3">Type II toxin-antitoxin system ParD family antitoxin</fullName>
    </submittedName>
</protein>
<dbReference type="PANTHER" id="PTHR36582:SF2">
    <property type="entry name" value="ANTITOXIN PARD"/>
    <property type="match status" value="1"/>
</dbReference>
<organism evidence="3 4">
    <name type="scientific">Lacibacterium aquatile</name>
    <dbReference type="NCBI Taxonomy" id="1168082"/>
    <lineage>
        <taxon>Bacteria</taxon>
        <taxon>Pseudomonadati</taxon>
        <taxon>Pseudomonadota</taxon>
        <taxon>Alphaproteobacteria</taxon>
        <taxon>Rhodospirillales</taxon>
        <taxon>Rhodospirillaceae</taxon>
    </lineage>
</organism>
<dbReference type="InterPro" id="IPR022789">
    <property type="entry name" value="ParD"/>
</dbReference>
<evidence type="ECO:0000313" key="4">
    <source>
        <dbReference type="Proteomes" id="UP001597295"/>
    </source>
</evidence>
<dbReference type="RefSeq" id="WP_379876208.1">
    <property type="nucleotide sequence ID" value="NZ_JBHUIP010000009.1"/>
</dbReference>
<dbReference type="NCBIfam" id="TIGR02606">
    <property type="entry name" value="antidote_CC2985"/>
    <property type="match status" value="1"/>
</dbReference>
<dbReference type="InterPro" id="IPR038296">
    <property type="entry name" value="ParD_sf"/>
</dbReference>
<evidence type="ECO:0000256" key="1">
    <source>
        <dbReference type="ARBA" id="ARBA00008580"/>
    </source>
</evidence>
<proteinExistence type="inferred from homology"/>
<accession>A0ABW5DS61</accession>
<dbReference type="SUPFAM" id="SSF47598">
    <property type="entry name" value="Ribbon-helix-helix"/>
    <property type="match status" value="1"/>
</dbReference>
<dbReference type="Gene3D" id="6.10.10.120">
    <property type="entry name" value="Antitoxin ParD1-like"/>
    <property type="match status" value="1"/>
</dbReference>
<sequence length="82" mass="9474">MHVSLTPKLEEMVREKVESGLYNNASEVIRDALRLMATQDELYQLKLERLREAISIGERDVATGSFTRIETDKDLKAFFDQI</sequence>
<keyword evidence="2" id="KW-1277">Toxin-antitoxin system</keyword>
<dbReference type="Proteomes" id="UP001597295">
    <property type="component" value="Unassembled WGS sequence"/>
</dbReference>
<gene>
    <name evidence="3" type="ORF">ACFSM5_10050</name>
</gene>
<comment type="caution">
    <text evidence="3">The sequence shown here is derived from an EMBL/GenBank/DDBJ whole genome shotgun (WGS) entry which is preliminary data.</text>
</comment>